<evidence type="ECO:0000256" key="1">
    <source>
        <dbReference type="SAM" id="MobiDB-lite"/>
    </source>
</evidence>
<reference evidence="3 4" key="1">
    <citation type="journal article" date="2018" name="Nat. Ecol. Evol.">
        <title>Pezizomycetes genomes reveal the molecular basis of ectomycorrhizal truffle lifestyle.</title>
        <authorList>
            <person name="Murat C."/>
            <person name="Payen T."/>
            <person name="Noel B."/>
            <person name="Kuo A."/>
            <person name="Morin E."/>
            <person name="Chen J."/>
            <person name="Kohler A."/>
            <person name="Krizsan K."/>
            <person name="Balestrini R."/>
            <person name="Da Silva C."/>
            <person name="Montanini B."/>
            <person name="Hainaut M."/>
            <person name="Levati E."/>
            <person name="Barry K.W."/>
            <person name="Belfiori B."/>
            <person name="Cichocki N."/>
            <person name="Clum A."/>
            <person name="Dockter R.B."/>
            <person name="Fauchery L."/>
            <person name="Guy J."/>
            <person name="Iotti M."/>
            <person name="Le Tacon F."/>
            <person name="Lindquist E.A."/>
            <person name="Lipzen A."/>
            <person name="Malagnac F."/>
            <person name="Mello A."/>
            <person name="Molinier V."/>
            <person name="Miyauchi S."/>
            <person name="Poulain J."/>
            <person name="Riccioni C."/>
            <person name="Rubini A."/>
            <person name="Sitrit Y."/>
            <person name="Splivallo R."/>
            <person name="Traeger S."/>
            <person name="Wang M."/>
            <person name="Zifcakova L."/>
            <person name="Wipf D."/>
            <person name="Zambonelli A."/>
            <person name="Paolocci F."/>
            <person name="Nowrousian M."/>
            <person name="Ottonello S."/>
            <person name="Baldrian P."/>
            <person name="Spatafora J.W."/>
            <person name="Henrissat B."/>
            <person name="Nagy L.G."/>
            <person name="Aury J.M."/>
            <person name="Wincker P."/>
            <person name="Grigoriev I.V."/>
            <person name="Bonfante P."/>
            <person name="Martin F.M."/>
        </authorList>
    </citation>
    <scope>NUCLEOTIDE SEQUENCE [LARGE SCALE GENOMIC DNA]</scope>
    <source>
        <strain evidence="3 4">ATCC MYA-4762</strain>
    </source>
</reference>
<feature type="region of interest" description="Disordered" evidence="1">
    <location>
        <begin position="40"/>
        <end position="161"/>
    </location>
</feature>
<dbReference type="OrthoDB" id="10437510at2759"/>
<sequence>MQLSKAILALSLVVFTSVAAMPAHSGPDSKDGAVHIMDKKSNMNIANKPMYRCKGSRKTCQKSWKKGGQKDGTGKVKKPKNKKPKNKKPKNKDSEGKPKSLDGEQPEKLEEKPDGPPPSSTTPEQLDTKTPPGEEKPTPSDPTVNTETEDPLTENPDTTTP</sequence>
<protein>
    <submittedName>
        <fullName evidence="3">Uncharacterized protein</fullName>
    </submittedName>
</protein>
<evidence type="ECO:0000313" key="4">
    <source>
        <dbReference type="Proteomes" id="UP000267821"/>
    </source>
</evidence>
<keyword evidence="2" id="KW-0732">Signal</keyword>
<proteinExistence type="predicted"/>
<dbReference type="InParanoid" id="A0A3N4LQ35"/>
<feature type="compositionally biased region" description="Basic and acidic residues" evidence="1">
    <location>
        <begin position="91"/>
        <end position="114"/>
    </location>
</feature>
<evidence type="ECO:0000313" key="3">
    <source>
        <dbReference type="EMBL" id="RPB24946.1"/>
    </source>
</evidence>
<keyword evidence="4" id="KW-1185">Reference proteome</keyword>
<feature type="compositionally biased region" description="Basic residues" evidence="1">
    <location>
        <begin position="54"/>
        <end position="67"/>
    </location>
</feature>
<name>A0A3N4LQ35_9PEZI</name>
<accession>A0A3N4LQ35</accession>
<gene>
    <name evidence="3" type="ORF">L211DRAFT_130668</name>
</gene>
<organism evidence="3 4">
    <name type="scientific">Terfezia boudieri ATCC MYA-4762</name>
    <dbReference type="NCBI Taxonomy" id="1051890"/>
    <lineage>
        <taxon>Eukaryota</taxon>
        <taxon>Fungi</taxon>
        <taxon>Dikarya</taxon>
        <taxon>Ascomycota</taxon>
        <taxon>Pezizomycotina</taxon>
        <taxon>Pezizomycetes</taxon>
        <taxon>Pezizales</taxon>
        <taxon>Pezizaceae</taxon>
        <taxon>Terfezia</taxon>
    </lineage>
</organism>
<dbReference type="AlphaFoldDB" id="A0A3N4LQ35"/>
<feature type="chain" id="PRO_5017964428" evidence="2">
    <location>
        <begin position="21"/>
        <end position="161"/>
    </location>
</feature>
<dbReference type="Proteomes" id="UP000267821">
    <property type="component" value="Unassembled WGS sequence"/>
</dbReference>
<dbReference type="EMBL" id="ML121539">
    <property type="protein sequence ID" value="RPB24946.1"/>
    <property type="molecule type" value="Genomic_DNA"/>
</dbReference>
<feature type="signal peptide" evidence="2">
    <location>
        <begin position="1"/>
        <end position="20"/>
    </location>
</feature>
<feature type="compositionally biased region" description="Basic residues" evidence="1">
    <location>
        <begin position="75"/>
        <end position="90"/>
    </location>
</feature>
<evidence type="ECO:0000256" key="2">
    <source>
        <dbReference type="SAM" id="SignalP"/>
    </source>
</evidence>